<dbReference type="EMBL" id="VFPO01000001">
    <property type="protein sequence ID" value="TQM71277.1"/>
    <property type="molecule type" value="Genomic_DNA"/>
</dbReference>
<evidence type="ECO:0000313" key="2">
    <source>
        <dbReference type="EMBL" id="TQM71277.1"/>
    </source>
</evidence>
<comment type="caution">
    <text evidence="2">The sequence shown here is derived from an EMBL/GenBank/DDBJ whole genome shotgun (WGS) entry which is preliminary data.</text>
</comment>
<feature type="region of interest" description="Disordered" evidence="1">
    <location>
        <begin position="1"/>
        <end position="59"/>
    </location>
</feature>
<feature type="compositionally biased region" description="Low complexity" evidence="1">
    <location>
        <begin position="19"/>
        <end position="59"/>
    </location>
</feature>
<organism evidence="2 3">
    <name type="scientific">Actinomadura hallensis</name>
    <dbReference type="NCBI Taxonomy" id="337895"/>
    <lineage>
        <taxon>Bacteria</taxon>
        <taxon>Bacillati</taxon>
        <taxon>Actinomycetota</taxon>
        <taxon>Actinomycetes</taxon>
        <taxon>Streptosporangiales</taxon>
        <taxon>Thermomonosporaceae</taxon>
        <taxon>Actinomadura</taxon>
    </lineage>
</organism>
<keyword evidence="3" id="KW-1185">Reference proteome</keyword>
<sequence>MTTRAPRPRPRPARRPAPRARFVAVPSPSSSSSSSPSSSRSSSPSSSGPSSGSSGRPAVSSWDVWPVGVEFDAFRSLHIARCQRCAEVFSSPRPGEADAWADTHVCDPELAALLAAADVRRAA</sequence>
<feature type="compositionally biased region" description="Basic residues" evidence="1">
    <location>
        <begin position="1"/>
        <end position="18"/>
    </location>
</feature>
<evidence type="ECO:0000256" key="1">
    <source>
        <dbReference type="SAM" id="MobiDB-lite"/>
    </source>
</evidence>
<proteinExistence type="predicted"/>
<dbReference type="AlphaFoldDB" id="A0A543IL09"/>
<dbReference type="Proteomes" id="UP000316706">
    <property type="component" value="Unassembled WGS sequence"/>
</dbReference>
<dbReference type="RefSeq" id="WP_185758947.1">
    <property type="nucleotide sequence ID" value="NZ_VFPO01000001.1"/>
</dbReference>
<protein>
    <submittedName>
        <fullName evidence="2">Uncharacterized protein</fullName>
    </submittedName>
</protein>
<reference evidence="2 3" key="1">
    <citation type="submission" date="2019-06" db="EMBL/GenBank/DDBJ databases">
        <title>Sequencing the genomes of 1000 actinobacteria strains.</title>
        <authorList>
            <person name="Klenk H.-P."/>
        </authorList>
    </citation>
    <scope>NUCLEOTIDE SEQUENCE [LARGE SCALE GENOMIC DNA]</scope>
    <source>
        <strain evidence="2 3">DSM 45043</strain>
    </source>
</reference>
<evidence type="ECO:0000313" key="3">
    <source>
        <dbReference type="Proteomes" id="UP000316706"/>
    </source>
</evidence>
<gene>
    <name evidence="2" type="ORF">FHX41_5039</name>
</gene>
<accession>A0A543IL09</accession>
<name>A0A543IL09_9ACTN</name>